<dbReference type="RefSeq" id="WP_178372171.1">
    <property type="nucleotide sequence ID" value="NZ_FRBL01000008.1"/>
</dbReference>
<dbReference type="Proteomes" id="UP000184420">
    <property type="component" value="Unassembled WGS sequence"/>
</dbReference>
<sequence>MEKIQPFKTAAEAIDSLDNGGRFYNIFTHSHDEKISEAEVSKVAGLFFEQQKSMLFLELAMDKLDAGAKAEVISKFDDRLKAGYEKFKPVELSPTEALSGPDAANVIIRGTPKAVNSESYLTGFILVPVVNVFTLIPVSEYYDAYEIRDDESGEVIVLAAARGKEKLPEMHIVMGGVLKTPDANEDGRAPGKKFLEVTYYVEEAL</sequence>
<dbReference type="STRING" id="1419482.SAMN05444266_108153"/>
<organism evidence="1 2">
    <name type="scientific">Chitinophaga jiangningensis</name>
    <dbReference type="NCBI Taxonomy" id="1419482"/>
    <lineage>
        <taxon>Bacteria</taxon>
        <taxon>Pseudomonadati</taxon>
        <taxon>Bacteroidota</taxon>
        <taxon>Chitinophagia</taxon>
        <taxon>Chitinophagales</taxon>
        <taxon>Chitinophagaceae</taxon>
        <taxon>Chitinophaga</taxon>
    </lineage>
</organism>
<dbReference type="EMBL" id="FRBL01000008">
    <property type="protein sequence ID" value="SHM45933.1"/>
    <property type="molecule type" value="Genomic_DNA"/>
</dbReference>
<name>A0A1M7IZ63_9BACT</name>
<accession>A0A1M7IZ63</accession>
<proteinExistence type="predicted"/>
<evidence type="ECO:0000313" key="1">
    <source>
        <dbReference type="EMBL" id="SHM45933.1"/>
    </source>
</evidence>
<dbReference type="AlphaFoldDB" id="A0A1M7IZ63"/>
<reference evidence="1 2" key="1">
    <citation type="submission" date="2016-11" db="EMBL/GenBank/DDBJ databases">
        <authorList>
            <person name="Jaros S."/>
            <person name="Januszkiewicz K."/>
            <person name="Wedrychowicz H."/>
        </authorList>
    </citation>
    <scope>NUCLEOTIDE SEQUENCE [LARGE SCALE GENOMIC DNA]</scope>
    <source>
        <strain evidence="1 2">DSM 27406</strain>
    </source>
</reference>
<evidence type="ECO:0000313" key="2">
    <source>
        <dbReference type="Proteomes" id="UP000184420"/>
    </source>
</evidence>
<keyword evidence="2" id="KW-1185">Reference proteome</keyword>
<gene>
    <name evidence="1" type="ORF">SAMN05444266_108153</name>
</gene>
<protein>
    <submittedName>
        <fullName evidence="1">Uncharacterized protein</fullName>
    </submittedName>
</protein>